<sequence>MEITDRRVHNALRVYAAQLIADRKKEEAEFKKKKEDRKKKV</sequence>
<protein>
    <submittedName>
        <fullName evidence="1">Uncharacterized protein</fullName>
    </submittedName>
</protein>
<evidence type="ECO:0000313" key="1">
    <source>
        <dbReference type="EMBL" id="KKN32260.1"/>
    </source>
</evidence>
<accession>A0A0F9PKD4</accession>
<dbReference type="EMBL" id="LAZR01002263">
    <property type="protein sequence ID" value="KKN32260.1"/>
    <property type="molecule type" value="Genomic_DNA"/>
</dbReference>
<reference evidence="1" key="1">
    <citation type="journal article" date="2015" name="Nature">
        <title>Complex archaea that bridge the gap between prokaryotes and eukaryotes.</title>
        <authorList>
            <person name="Spang A."/>
            <person name="Saw J.H."/>
            <person name="Jorgensen S.L."/>
            <person name="Zaremba-Niedzwiedzka K."/>
            <person name="Martijn J."/>
            <person name="Lind A.E."/>
            <person name="van Eijk R."/>
            <person name="Schleper C."/>
            <person name="Guy L."/>
            <person name="Ettema T.J."/>
        </authorList>
    </citation>
    <scope>NUCLEOTIDE SEQUENCE</scope>
</reference>
<organism evidence="1">
    <name type="scientific">marine sediment metagenome</name>
    <dbReference type="NCBI Taxonomy" id="412755"/>
    <lineage>
        <taxon>unclassified sequences</taxon>
        <taxon>metagenomes</taxon>
        <taxon>ecological metagenomes</taxon>
    </lineage>
</organism>
<name>A0A0F9PKD4_9ZZZZ</name>
<dbReference type="AlphaFoldDB" id="A0A0F9PKD4"/>
<gene>
    <name evidence="1" type="ORF">LCGC14_0815400</name>
</gene>
<proteinExistence type="predicted"/>
<comment type="caution">
    <text evidence="1">The sequence shown here is derived from an EMBL/GenBank/DDBJ whole genome shotgun (WGS) entry which is preliminary data.</text>
</comment>